<organism evidence="3 4">
    <name type="scientific">Geodia barretti</name>
    <name type="common">Barrett's horny sponge</name>
    <dbReference type="NCBI Taxonomy" id="519541"/>
    <lineage>
        <taxon>Eukaryota</taxon>
        <taxon>Metazoa</taxon>
        <taxon>Porifera</taxon>
        <taxon>Demospongiae</taxon>
        <taxon>Heteroscleromorpha</taxon>
        <taxon>Tetractinellida</taxon>
        <taxon>Astrophorina</taxon>
        <taxon>Geodiidae</taxon>
        <taxon>Geodia</taxon>
    </lineage>
</organism>
<evidence type="ECO:0000256" key="1">
    <source>
        <dbReference type="SAM" id="MobiDB-lite"/>
    </source>
</evidence>
<dbReference type="Pfam" id="PF09820">
    <property type="entry name" value="AAA-ATPase_like"/>
    <property type="match status" value="2"/>
</dbReference>
<dbReference type="PANTHER" id="PTHR34825:SF1">
    <property type="entry name" value="AAA-ATPASE-LIKE DOMAIN-CONTAINING PROTEIN"/>
    <property type="match status" value="1"/>
</dbReference>
<proteinExistence type="predicted"/>
<name>A0AA35WBR0_GEOBA</name>
<dbReference type="PANTHER" id="PTHR34825">
    <property type="entry name" value="CONSERVED PROTEIN, WITH A WEAK D-GALACTARATE DEHYDRATASE/ALTRONATE HYDROLASE DOMAIN"/>
    <property type="match status" value="1"/>
</dbReference>
<evidence type="ECO:0000313" key="3">
    <source>
        <dbReference type="EMBL" id="CAI8014649.1"/>
    </source>
</evidence>
<sequence length="279" mass="32409">MMYRDTRYRRSKPRTEAQQQLPLGNPDPVRRMREENRYYVDKTAFCWRLVEEGDRYFLSRPRRFGKSLFLDTLKELFEGNEPLFRGLYVHDKWKWSVRYPVVRLSFASGSFRKPDLVDEAATAQLEDIAVRAGVATPRGSAPILDAMNDAGDGRGKNRDDLRGLYATIKDADAYVKFAFLTGVSKFSKVSLFSDLNNLTDLTLDRRYANICGYTDADLDTVFAPELAGLDREEIRRWYNGYNWRGDENVYNPFDVLLLFSKREFGPYWSQRPAHAETCP</sequence>
<feature type="region of interest" description="Disordered" evidence="1">
    <location>
        <begin position="1"/>
        <end position="27"/>
    </location>
</feature>
<protein>
    <submittedName>
        <fullName evidence="3">Uncharacterized protein in vnfD 5'region</fullName>
    </submittedName>
</protein>
<dbReference type="InterPro" id="IPR018631">
    <property type="entry name" value="AAA-ATPase-like_dom"/>
</dbReference>
<dbReference type="Proteomes" id="UP001174909">
    <property type="component" value="Unassembled WGS sequence"/>
</dbReference>
<dbReference type="AlphaFoldDB" id="A0AA35WBR0"/>
<gene>
    <name evidence="3" type="ORF">GBAR_LOCUS9145</name>
</gene>
<keyword evidence="4" id="KW-1185">Reference proteome</keyword>
<dbReference type="EMBL" id="CASHTH010001383">
    <property type="protein sequence ID" value="CAI8014649.1"/>
    <property type="molecule type" value="Genomic_DNA"/>
</dbReference>
<evidence type="ECO:0000259" key="2">
    <source>
        <dbReference type="Pfam" id="PF09820"/>
    </source>
</evidence>
<feature type="domain" description="AAA-ATPase-like" evidence="2">
    <location>
        <begin position="30"/>
        <end position="128"/>
    </location>
</feature>
<evidence type="ECO:0000313" key="4">
    <source>
        <dbReference type="Proteomes" id="UP001174909"/>
    </source>
</evidence>
<feature type="domain" description="AAA-ATPase-like" evidence="2">
    <location>
        <begin position="142"/>
        <end position="192"/>
    </location>
</feature>
<accession>A0AA35WBR0</accession>
<reference evidence="3" key="1">
    <citation type="submission" date="2023-03" db="EMBL/GenBank/DDBJ databases">
        <authorList>
            <person name="Steffen K."/>
            <person name="Cardenas P."/>
        </authorList>
    </citation>
    <scope>NUCLEOTIDE SEQUENCE</scope>
</reference>
<comment type="caution">
    <text evidence="3">The sequence shown here is derived from an EMBL/GenBank/DDBJ whole genome shotgun (WGS) entry which is preliminary data.</text>
</comment>